<reference evidence="2 3" key="1">
    <citation type="submission" date="2017-12" db="EMBL/GenBank/DDBJ databases">
        <title>Taxonomic description and draft genome of Pradoshia cofamensis Gen. nov., sp. nov., a thermotolerant bacillale isolated from anterior gut of earthworm Eisenia fetida.</title>
        <authorList>
            <person name="Saha T."/>
            <person name="Chakraborty R."/>
        </authorList>
    </citation>
    <scope>NUCLEOTIDE SEQUENCE [LARGE SCALE GENOMIC DNA]</scope>
    <source>
        <strain evidence="2 3">EAG3</strain>
    </source>
</reference>
<sequence>MNKRDEREEMLPVNAWLDKEQLKLRIMEEEIVEIDDFFTNLAEKEMMEQAKDRNRPEAKEGMEPPPVLSFGLDKKKDEDIELLDADQAASSYNGTKRKKLEDMTKEQLVRYLAQIPSLMPRPICDFLIDEKKLRGTVEKVKGEFVYIKVAFGKKWIKHPIRQIKGIKIIRF</sequence>
<dbReference type="OrthoDB" id="2970540at2"/>
<feature type="region of interest" description="Disordered" evidence="1">
    <location>
        <begin position="47"/>
        <end position="72"/>
    </location>
</feature>
<feature type="compositionally biased region" description="Basic and acidic residues" evidence="1">
    <location>
        <begin position="47"/>
        <end position="62"/>
    </location>
</feature>
<evidence type="ECO:0000313" key="3">
    <source>
        <dbReference type="Proteomes" id="UP000239663"/>
    </source>
</evidence>
<keyword evidence="3" id="KW-1185">Reference proteome</keyword>
<organism evidence="2 3">
    <name type="scientific">Pradoshia eiseniae</name>
    <dbReference type="NCBI Taxonomy" id="2064768"/>
    <lineage>
        <taxon>Bacteria</taxon>
        <taxon>Bacillati</taxon>
        <taxon>Bacillota</taxon>
        <taxon>Bacilli</taxon>
        <taxon>Bacillales</taxon>
        <taxon>Bacillaceae</taxon>
        <taxon>Pradoshia</taxon>
    </lineage>
</organism>
<evidence type="ECO:0000256" key="1">
    <source>
        <dbReference type="SAM" id="MobiDB-lite"/>
    </source>
</evidence>
<dbReference type="InterPro" id="IPR025439">
    <property type="entry name" value="Spore_coat_CotO"/>
</dbReference>
<proteinExistence type="predicted"/>
<dbReference type="AlphaFoldDB" id="A0A2S7N058"/>
<dbReference type="RefSeq" id="WP_104849145.1">
    <property type="nucleotide sequence ID" value="NZ_PKOZ01000004.1"/>
</dbReference>
<name>A0A2S7N058_9BACI</name>
<accession>A0A2S7N058</accession>
<dbReference type="Pfam" id="PF14153">
    <property type="entry name" value="Spore_coat_CotO"/>
    <property type="match status" value="1"/>
</dbReference>
<dbReference type="EMBL" id="PKOZ01000004">
    <property type="protein sequence ID" value="PQD95390.1"/>
    <property type="molecule type" value="Genomic_DNA"/>
</dbReference>
<dbReference type="Proteomes" id="UP000239663">
    <property type="component" value="Unassembled WGS sequence"/>
</dbReference>
<evidence type="ECO:0000313" key="2">
    <source>
        <dbReference type="EMBL" id="PQD95390.1"/>
    </source>
</evidence>
<protein>
    <submittedName>
        <fullName evidence="2">Uncharacterized protein</fullName>
    </submittedName>
</protein>
<gene>
    <name evidence="2" type="ORF">CYL18_08880</name>
</gene>
<comment type="caution">
    <text evidence="2">The sequence shown here is derived from an EMBL/GenBank/DDBJ whole genome shotgun (WGS) entry which is preliminary data.</text>
</comment>